<accession>A0ABD2MMW2</accession>
<feature type="region of interest" description="Disordered" evidence="1">
    <location>
        <begin position="1"/>
        <end position="57"/>
    </location>
</feature>
<proteinExistence type="predicted"/>
<evidence type="ECO:0000256" key="1">
    <source>
        <dbReference type="SAM" id="MobiDB-lite"/>
    </source>
</evidence>
<dbReference type="EMBL" id="JABFTP020000021">
    <property type="protein sequence ID" value="KAL3267712.1"/>
    <property type="molecule type" value="Genomic_DNA"/>
</dbReference>
<sequence length="196" mass="23385">MDREELERRRIMAVLEESDSDVMPSDQESGEDDDHVSERSEATNTEQEISDDDEVPLATIRRRVQSEANVHQEEYASTSLSTRDCEITRQYFDPLTDSEDEEHEDERVISEDDVLHSLFQFYYGKNRYKRAKQPPTRPVSTLRHKIIIRTNYPYLTVNELKDPYSTWLKFYDHEMLQEILKCTNEKMKEYQTKFTK</sequence>
<comment type="caution">
    <text evidence="2">The sequence shown here is derived from an EMBL/GenBank/DDBJ whole genome shotgun (WGS) entry which is preliminary data.</text>
</comment>
<reference evidence="2 3" key="1">
    <citation type="journal article" date="2021" name="BMC Biol.">
        <title>Horizontally acquired antibacterial genes associated with adaptive radiation of ladybird beetles.</title>
        <authorList>
            <person name="Li H.S."/>
            <person name="Tang X.F."/>
            <person name="Huang Y.H."/>
            <person name="Xu Z.Y."/>
            <person name="Chen M.L."/>
            <person name="Du X.Y."/>
            <person name="Qiu B.Y."/>
            <person name="Chen P.T."/>
            <person name="Zhang W."/>
            <person name="Slipinski A."/>
            <person name="Escalona H.E."/>
            <person name="Waterhouse R.M."/>
            <person name="Zwick A."/>
            <person name="Pang H."/>
        </authorList>
    </citation>
    <scope>NUCLEOTIDE SEQUENCE [LARGE SCALE GENOMIC DNA]</scope>
    <source>
        <strain evidence="2">SYSU2018</strain>
    </source>
</reference>
<keyword evidence="3" id="KW-1185">Reference proteome</keyword>
<feature type="compositionally biased region" description="Basic and acidic residues" evidence="1">
    <location>
        <begin position="1"/>
        <end position="10"/>
    </location>
</feature>
<gene>
    <name evidence="2" type="ORF">HHI36_006843</name>
</gene>
<evidence type="ECO:0000313" key="2">
    <source>
        <dbReference type="EMBL" id="KAL3267712.1"/>
    </source>
</evidence>
<evidence type="ECO:0000313" key="3">
    <source>
        <dbReference type="Proteomes" id="UP001516400"/>
    </source>
</evidence>
<dbReference type="Proteomes" id="UP001516400">
    <property type="component" value="Unassembled WGS sequence"/>
</dbReference>
<name>A0ABD2MMW2_9CUCU</name>
<organism evidence="2 3">
    <name type="scientific">Cryptolaemus montrouzieri</name>
    <dbReference type="NCBI Taxonomy" id="559131"/>
    <lineage>
        <taxon>Eukaryota</taxon>
        <taxon>Metazoa</taxon>
        <taxon>Ecdysozoa</taxon>
        <taxon>Arthropoda</taxon>
        <taxon>Hexapoda</taxon>
        <taxon>Insecta</taxon>
        <taxon>Pterygota</taxon>
        <taxon>Neoptera</taxon>
        <taxon>Endopterygota</taxon>
        <taxon>Coleoptera</taxon>
        <taxon>Polyphaga</taxon>
        <taxon>Cucujiformia</taxon>
        <taxon>Coccinelloidea</taxon>
        <taxon>Coccinellidae</taxon>
        <taxon>Scymninae</taxon>
        <taxon>Scymnini</taxon>
        <taxon>Cryptolaemus</taxon>
    </lineage>
</organism>
<protein>
    <submittedName>
        <fullName evidence="2">Uncharacterized protein</fullName>
    </submittedName>
</protein>
<dbReference type="AlphaFoldDB" id="A0ABD2MMW2"/>